<accession>A0A497XQ76</accession>
<dbReference type="InterPro" id="IPR011006">
    <property type="entry name" value="CheY-like_superfamily"/>
</dbReference>
<dbReference type="PROSITE" id="PS50110">
    <property type="entry name" value="RESPONSE_REGULATORY"/>
    <property type="match status" value="1"/>
</dbReference>
<organism evidence="4 5">
    <name type="scientific">Hydrogenivirga caldilitoris</name>
    <dbReference type="NCBI Taxonomy" id="246264"/>
    <lineage>
        <taxon>Bacteria</taxon>
        <taxon>Pseudomonadati</taxon>
        <taxon>Aquificota</taxon>
        <taxon>Aquificia</taxon>
        <taxon>Aquificales</taxon>
        <taxon>Aquificaceae</taxon>
        <taxon>Hydrogenivirga</taxon>
    </lineage>
</organism>
<dbReference type="PANTHER" id="PTHR47233:SF3">
    <property type="entry name" value="CHEMOTAXIS PROTEIN CHEV"/>
    <property type="match status" value="1"/>
</dbReference>
<dbReference type="RefSeq" id="WP_121012008.1">
    <property type="nucleotide sequence ID" value="NZ_RCCJ01000001.1"/>
</dbReference>
<feature type="domain" description="Response regulatory" evidence="2">
    <location>
        <begin position="187"/>
        <end position="316"/>
    </location>
</feature>
<gene>
    <name evidence="4" type="ORF">BCF55_1423</name>
</gene>
<dbReference type="InterPro" id="IPR036061">
    <property type="entry name" value="CheW-like_dom_sf"/>
</dbReference>
<name>A0A497XQ76_9AQUI</name>
<keyword evidence="5" id="KW-1185">Reference proteome</keyword>
<protein>
    <submittedName>
        <fullName evidence="4">Two-component system chemotaxis response regulator CheV</fullName>
    </submittedName>
</protein>
<evidence type="ECO:0000259" key="2">
    <source>
        <dbReference type="PROSITE" id="PS50110"/>
    </source>
</evidence>
<dbReference type="SMART" id="SM00260">
    <property type="entry name" value="CheW"/>
    <property type="match status" value="1"/>
</dbReference>
<dbReference type="EMBL" id="RCCJ01000001">
    <property type="protein sequence ID" value="RLJ71127.1"/>
    <property type="molecule type" value="Genomic_DNA"/>
</dbReference>
<dbReference type="PROSITE" id="PS50851">
    <property type="entry name" value="CHEW"/>
    <property type="match status" value="1"/>
</dbReference>
<dbReference type="SUPFAM" id="SSF50341">
    <property type="entry name" value="CheW-like"/>
    <property type="match status" value="1"/>
</dbReference>
<dbReference type="GO" id="GO:0000160">
    <property type="term" value="P:phosphorelay signal transduction system"/>
    <property type="evidence" value="ECO:0007669"/>
    <property type="project" value="InterPro"/>
</dbReference>
<dbReference type="Proteomes" id="UP000267841">
    <property type="component" value="Unassembled WGS sequence"/>
</dbReference>
<dbReference type="Gene3D" id="2.30.30.40">
    <property type="entry name" value="SH3 Domains"/>
    <property type="match status" value="1"/>
</dbReference>
<evidence type="ECO:0000313" key="5">
    <source>
        <dbReference type="Proteomes" id="UP000267841"/>
    </source>
</evidence>
<dbReference type="AlphaFoldDB" id="A0A497XQ76"/>
<evidence type="ECO:0000256" key="1">
    <source>
        <dbReference type="PROSITE-ProRule" id="PRU00169"/>
    </source>
</evidence>
<dbReference type="Pfam" id="PF00072">
    <property type="entry name" value="Response_reg"/>
    <property type="match status" value="1"/>
</dbReference>
<dbReference type="Gene3D" id="3.40.50.2300">
    <property type="match status" value="1"/>
</dbReference>
<keyword evidence="1" id="KW-0597">Phosphoprotein</keyword>
<reference evidence="4 5" key="1">
    <citation type="submission" date="2018-10" db="EMBL/GenBank/DDBJ databases">
        <title>Genomic Encyclopedia of Archaeal and Bacterial Type Strains, Phase II (KMG-II): from individual species to whole genera.</title>
        <authorList>
            <person name="Goeker M."/>
        </authorList>
    </citation>
    <scope>NUCLEOTIDE SEQUENCE [LARGE SCALE GENOMIC DNA]</scope>
    <source>
        <strain evidence="4 5">DSM 16510</strain>
    </source>
</reference>
<evidence type="ECO:0000313" key="4">
    <source>
        <dbReference type="EMBL" id="RLJ71127.1"/>
    </source>
</evidence>
<dbReference type="Pfam" id="PF01584">
    <property type="entry name" value="CheW"/>
    <property type="match status" value="1"/>
</dbReference>
<dbReference type="PANTHER" id="PTHR47233">
    <property type="entry name" value="CHEMOTAXIS PROTEIN CHEV"/>
    <property type="match status" value="1"/>
</dbReference>
<sequence>MKPERTGALPDILETGKNELEIVDFRIYEDREEGVYEWIFGVNVAKVREVLRIPKITKVPNLPPEVEGMAEIRGKLVPVISLARWMGIHEPPERKKLLLHLEFLRENVGVIVHDAKRIRRISWKDIKKAPDTLNQKMGGRITGVVDTEDGLLIVLDFEGILHDIGLLKVFHEAEAYKEAKKTKKSATILVAEDSPVARKIVKDILEAAGHSVILAEDGLEAWNLLNEYFNKAKEEGKAITEFIQLVITDIEMPNMDGLTLTKKIKETVGLMGLPVVVNTTLSDESNRQRAFRVNADGFIVKFDAEELLEMVNKLAMRGEQV</sequence>
<dbReference type="GO" id="GO:0006935">
    <property type="term" value="P:chemotaxis"/>
    <property type="evidence" value="ECO:0007669"/>
    <property type="project" value="InterPro"/>
</dbReference>
<dbReference type="InterPro" id="IPR001789">
    <property type="entry name" value="Sig_transdc_resp-reg_receiver"/>
</dbReference>
<dbReference type="SMART" id="SM00448">
    <property type="entry name" value="REC"/>
    <property type="match status" value="1"/>
</dbReference>
<dbReference type="Gene3D" id="2.40.50.180">
    <property type="entry name" value="CheA-289, Domain 4"/>
    <property type="match status" value="1"/>
</dbReference>
<dbReference type="InterPro" id="IPR002545">
    <property type="entry name" value="CheW-lke_dom"/>
</dbReference>
<dbReference type="SUPFAM" id="SSF52172">
    <property type="entry name" value="CheY-like"/>
    <property type="match status" value="1"/>
</dbReference>
<feature type="modified residue" description="4-aspartylphosphate" evidence="1">
    <location>
        <position position="249"/>
    </location>
</feature>
<dbReference type="PIRSF" id="PIRSF002867">
    <property type="entry name" value="CheV"/>
    <property type="match status" value="1"/>
</dbReference>
<proteinExistence type="predicted"/>
<dbReference type="InterPro" id="IPR024181">
    <property type="entry name" value="Chemotax_regulator_CheV"/>
</dbReference>
<comment type="caution">
    <text evidence="4">The sequence shown here is derived from an EMBL/GenBank/DDBJ whole genome shotgun (WGS) entry which is preliminary data.</text>
</comment>
<feature type="domain" description="CheW-like" evidence="3">
    <location>
        <begin position="19"/>
        <end position="166"/>
    </location>
</feature>
<evidence type="ECO:0000259" key="3">
    <source>
        <dbReference type="PROSITE" id="PS50851"/>
    </source>
</evidence>
<dbReference type="OrthoDB" id="9794382at2"/>